<evidence type="ECO:0000313" key="2">
    <source>
        <dbReference type="EMBL" id="RKP07235.1"/>
    </source>
</evidence>
<dbReference type="Proteomes" id="UP000271241">
    <property type="component" value="Unassembled WGS sequence"/>
</dbReference>
<keyword evidence="3" id="KW-1185">Reference proteome</keyword>
<dbReference type="InterPro" id="IPR011990">
    <property type="entry name" value="TPR-like_helical_dom_sf"/>
</dbReference>
<dbReference type="AlphaFoldDB" id="A0A4P9XMV7"/>
<proteinExistence type="predicted"/>
<evidence type="ECO:0000256" key="1">
    <source>
        <dbReference type="SAM" id="MobiDB-lite"/>
    </source>
</evidence>
<evidence type="ECO:0000313" key="3">
    <source>
        <dbReference type="Proteomes" id="UP000271241"/>
    </source>
</evidence>
<reference evidence="3" key="1">
    <citation type="journal article" date="2018" name="Nat. Microbiol.">
        <title>Leveraging single-cell genomics to expand the fungal tree of life.</title>
        <authorList>
            <person name="Ahrendt S.R."/>
            <person name="Quandt C.A."/>
            <person name="Ciobanu D."/>
            <person name="Clum A."/>
            <person name="Salamov A."/>
            <person name="Andreopoulos B."/>
            <person name="Cheng J.F."/>
            <person name="Woyke T."/>
            <person name="Pelin A."/>
            <person name="Henrissat B."/>
            <person name="Reynolds N.K."/>
            <person name="Benny G.L."/>
            <person name="Smith M.E."/>
            <person name="James T.Y."/>
            <person name="Grigoriev I.V."/>
        </authorList>
    </citation>
    <scope>NUCLEOTIDE SEQUENCE [LARGE SCALE GENOMIC DNA]</scope>
    <source>
        <strain evidence="3">RSA 1356</strain>
    </source>
</reference>
<feature type="region of interest" description="Disordered" evidence="1">
    <location>
        <begin position="141"/>
        <end position="185"/>
    </location>
</feature>
<dbReference type="Gene3D" id="1.25.40.10">
    <property type="entry name" value="Tetratricopeptide repeat domain"/>
    <property type="match status" value="1"/>
</dbReference>
<name>A0A4P9XMV7_9FUNG</name>
<organism evidence="2 3">
    <name type="scientific">Thamnocephalis sphaerospora</name>
    <dbReference type="NCBI Taxonomy" id="78915"/>
    <lineage>
        <taxon>Eukaryota</taxon>
        <taxon>Fungi</taxon>
        <taxon>Fungi incertae sedis</taxon>
        <taxon>Zoopagomycota</taxon>
        <taxon>Zoopagomycotina</taxon>
        <taxon>Zoopagomycetes</taxon>
        <taxon>Zoopagales</taxon>
        <taxon>Sigmoideomycetaceae</taxon>
        <taxon>Thamnocephalis</taxon>
    </lineage>
</organism>
<dbReference type="EMBL" id="KZ992747">
    <property type="protein sequence ID" value="RKP07235.1"/>
    <property type="molecule type" value="Genomic_DNA"/>
</dbReference>
<sequence length="185" mass="20019">MNETEAYILHQLRLLYELAERHQGKVARGYYAMACRLVENQPQGRLASEERALAYRRLGDACLACGDIVQAEASYEQCVSTRLPRCKEPLLAAEQTGRRAEALDRLAEVYDARGKATVATLTRQRAAKLRAQLASISTVTSTDAAPSSARQVDANASNNSNSNSNNSNSSSNSSDATADQCDASC</sequence>
<accession>A0A4P9XMV7</accession>
<feature type="compositionally biased region" description="Low complexity" evidence="1">
    <location>
        <begin position="154"/>
        <end position="174"/>
    </location>
</feature>
<feature type="compositionally biased region" description="Polar residues" evidence="1">
    <location>
        <begin position="141"/>
        <end position="150"/>
    </location>
</feature>
<dbReference type="OrthoDB" id="626167at2759"/>
<gene>
    <name evidence="2" type="ORF">THASP1DRAFT_30955</name>
</gene>
<protein>
    <submittedName>
        <fullName evidence="2">Uncharacterized protein</fullName>
    </submittedName>
</protein>
<dbReference type="SUPFAM" id="SSF48452">
    <property type="entry name" value="TPR-like"/>
    <property type="match status" value="1"/>
</dbReference>